<keyword evidence="4" id="KW-1185">Reference proteome</keyword>
<sequence length="189" mass="20195">MRGAYIPGGNITMKFTASFTAFCVAAVVSASAIPSKRASAVADVVLNFALTPEHLESAVYAIVAQAGFARLANIGGKNHFLQHILEIFAFFLLTGICSTMLLPETKQRSLEELSTGDQEGFVSGVAGHPDEEFISGSSQNATHVFKSFITIMHLPPLLLFLPHTPCHRSAVSNFLGFPGFRGGTVVQII</sequence>
<dbReference type="AlphaFoldDB" id="A0A166NJW0"/>
<keyword evidence="1" id="KW-0472">Membrane</keyword>
<evidence type="ECO:0000313" key="3">
    <source>
        <dbReference type="EMBL" id="KZP25088.1"/>
    </source>
</evidence>
<dbReference type="OrthoDB" id="433512at2759"/>
<gene>
    <name evidence="3" type="ORF">FIBSPDRAFT_1041591</name>
</gene>
<proteinExistence type="predicted"/>
<feature type="signal peptide" evidence="2">
    <location>
        <begin position="1"/>
        <end position="30"/>
    </location>
</feature>
<dbReference type="Gene3D" id="1.20.1250.20">
    <property type="entry name" value="MFS general substrate transporter like domains"/>
    <property type="match status" value="1"/>
</dbReference>
<keyword evidence="1" id="KW-0812">Transmembrane</keyword>
<keyword evidence="1" id="KW-1133">Transmembrane helix</keyword>
<name>A0A166NJW0_9AGAM</name>
<accession>A0A166NJW0</accession>
<dbReference type="EMBL" id="KV417522">
    <property type="protein sequence ID" value="KZP25088.1"/>
    <property type="molecule type" value="Genomic_DNA"/>
</dbReference>
<feature type="transmembrane region" description="Helical" evidence="1">
    <location>
        <begin position="84"/>
        <end position="102"/>
    </location>
</feature>
<reference evidence="3 4" key="1">
    <citation type="journal article" date="2016" name="Mol. Biol. Evol.">
        <title>Comparative Genomics of Early-Diverging Mushroom-Forming Fungi Provides Insights into the Origins of Lignocellulose Decay Capabilities.</title>
        <authorList>
            <person name="Nagy L.G."/>
            <person name="Riley R."/>
            <person name="Tritt A."/>
            <person name="Adam C."/>
            <person name="Daum C."/>
            <person name="Floudas D."/>
            <person name="Sun H."/>
            <person name="Yadav J.S."/>
            <person name="Pangilinan J."/>
            <person name="Larsson K.H."/>
            <person name="Matsuura K."/>
            <person name="Barry K."/>
            <person name="Labutti K."/>
            <person name="Kuo R."/>
            <person name="Ohm R.A."/>
            <person name="Bhattacharya S.S."/>
            <person name="Shirouzu T."/>
            <person name="Yoshinaga Y."/>
            <person name="Martin F.M."/>
            <person name="Grigoriev I.V."/>
            <person name="Hibbett D.S."/>
        </authorList>
    </citation>
    <scope>NUCLEOTIDE SEQUENCE [LARGE SCALE GENOMIC DNA]</scope>
    <source>
        <strain evidence="3 4">CBS 109695</strain>
    </source>
</reference>
<feature type="chain" id="PRO_5007877834" evidence="2">
    <location>
        <begin position="31"/>
        <end position="189"/>
    </location>
</feature>
<dbReference type="InterPro" id="IPR036259">
    <property type="entry name" value="MFS_trans_sf"/>
</dbReference>
<keyword evidence="2" id="KW-0732">Signal</keyword>
<evidence type="ECO:0000313" key="4">
    <source>
        <dbReference type="Proteomes" id="UP000076532"/>
    </source>
</evidence>
<evidence type="ECO:0000256" key="1">
    <source>
        <dbReference type="SAM" id="Phobius"/>
    </source>
</evidence>
<dbReference type="Proteomes" id="UP000076532">
    <property type="component" value="Unassembled WGS sequence"/>
</dbReference>
<protein>
    <submittedName>
        <fullName evidence="3">Uncharacterized protein</fullName>
    </submittedName>
</protein>
<evidence type="ECO:0000256" key="2">
    <source>
        <dbReference type="SAM" id="SignalP"/>
    </source>
</evidence>
<organism evidence="3 4">
    <name type="scientific">Athelia psychrophila</name>
    <dbReference type="NCBI Taxonomy" id="1759441"/>
    <lineage>
        <taxon>Eukaryota</taxon>
        <taxon>Fungi</taxon>
        <taxon>Dikarya</taxon>
        <taxon>Basidiomycota</taxon>
        <taxon>Agaricomycotina</taxon>
        <taxon>Agaricomycetes</taxon>
        <taxon>Agaricomycetidae</taxon>
        <taxon>Atheliales</taxon>
        <taxon>Atheliaceae</taxon>
        <taxon>Athelia</taxon>
    </lineage>
</organism>
<dbReference type="STRING" id="436010.A0A166NJW0"/>